<dbReference type="PANTHER" id="PTHR10037">
    <property type="entry name" value="VOLTAGE-GATED CATION CHANNEL CALCIUM AND SODIUM"/>
    <property type="match status" value="1"/>
</dbReference>
<evidence type="ECO:0000256" key="1">
    <source>
        <dbReference type="ARBA" id="ARBA00004141"/>
    </source>
</evidence>
<evidence type="ECO:0000256" key="3">
    <source>
        <dbReference type="ARBA" id="ARBA00022989"/>
    </source>
</evidence>
<keyword evidence="4 5" id="KW-0472">Membrane</keyword>
<dbReference type="Proteomes" id="UP000789803">
    <property type="component" value="Unassembled WGS sequence"/>
</dbReference>
<dbReference type="InterPro" id="IPR027359">
    <property type="entry name" value="Volt_channel_dom_sf"/>
</dbReference>
<gene>
    <name evidence="7" type="ORF">LMG7974_01427</name>
</gene>
<organism evidence="7 8">
    <name type="scientific">Campylobacter majalis</name>
    <dbReference type="NCBI Taxonomy" id="2790656"/>
    <lineage>
        <taxon>Bacteria</taxon>
        <taxon>Pseudomonadati</taxon>
        <taxon>Campylobacterota</taxon>
        <taxon>Epsilonproteobacteria</taxon>
        <taxon>Campylobacterales</taxon>
        <taxon>Campylobacteraceae</taxon>
        <taxon>Campylobacter</taxon>
    </lineage>
</organism>
<dbReference type="Gene3D" id="1.10.287.70">
    <property type="match status" value="1"/>
</dbReference>
<evidence type="ECO:0000256" key="2">
    <source>
        <dbReference type="ARBA" id="ARBA00022692"/>
    </source>
</evidence>
<keyword evidence="2 5" id="KW-0812">Transmembrane</keyword>
<evidence type="ECO:0000313" key="8">
    <source>
        <dbReference type="Proteomes" id="UP000789803"/>
    </source>
</evidence>
<feature type="domain" description="Ion transport" evidence="6">
    <location>
        <begin position="11"/>
        <end position="228"/>
    </location>
</feature>
<evidence type="ECO:0000256" key="4">
    <source>
        <dbReference type="ARBA" id="ARBA00023136"/>
    </source>
</evidence>
<evidence type="ECO:0000313" key="7">
    <source>
        <dbReference type="EMBL" id="CAD7289266.1"/>
    </source>
</evidence>
<dbReference type="RefSeq" id="WP_229933215.1">
    <property type="nucleotide sequence ID" value="NZ_CAJHOF010000014.1"/>
</dbReference>
<proteinExistence type="predicted"/>
<dbReference type="PANTHER" id="PTHR10037:SF62">
    <property type="entry name" value="SODIUM CHANNEL PROTEIN 60E"/>
    <property type="match status" value="1"/>
</dbReference>
<keyword evidence="3 5" id="KW-1133">Transmembrane helix</keyword>
<dbReference type="Pfam" id="PF00520">
    <property type="entry name" value="Ion_trans"/>
    <property type="match status" value="1"/>
</dbReference>
<reference evidence="7 8" key="1">
    <citation type="submission" date="2020-11" db="EMBL/GenBank/DDBJ databases">
        <authorList>
            <person name="Peeters C."/>
        </authorList>
    </citation>
    <scope>NUCLEOTIDE SEQUENCE [LARGE SCALE GENOMIC DNA]</scope>
    <source>
        <strain evidence="7 8">LMG 7974</strain>
    </source>
</reference>
<evidence type="ECO:0000256" key="5">
    <source>
        <dbReference type="SAM" id="Phobius"/>
    </source>
</evidence>
<keyword evidence="8" id="KW-1185">Reference proteome</keyword>
<sequence length="230" mass="26732">MQNIKTIVSSNLWNSFIFAVIMLNAVVFGLETIPSLGKYEFLFAMIDNVCLTIFTIEIFIRLYVYRLEFFTDKVERGWNIFDLIVIGVSIFSISYIILRSFRVLRLLQIFSHFTSMRLVTSAILHTIPAMFSVIIVLMVFYYVYALLCVNLFGAEFPEYFGDLGSSFFTLFQIMTFESWSESVVRPIMKLYPYAWILFVSYIFIVSFVVLNLIVAVIVNSLDEIKQKSNV</sequence>
<comment type="caution">
    <text evidence="7">The sequence shown here is derived from an EMBL/GenBank/DDBJ whole genome shotgun (WGS) entry which is preliminary data.</text>
</comment>
<feature type="transmembrane region" description="Helical" evidence="5">
    <location>
        <begin position="77"/>
        <end position="98"/>
    </location>
</feature>
<feature type="transmembrane region" description="Helical" evidence="5">
    <location>
        <begin position="193"/>
        <end position="218"/>
    </location>
</feature>
<dbReference type="InterPro" id="IPR005821">
    <property type="entry name" value="Ion_trans_dom"/>
</dbReference>
<comment type="subcellular location">
    <subcellularLocation>
        <location evidence="1">Membrane</location>
        <topology evidence="1">Multi-pass membrane protein</topology>
    </subcellularLocation>
</comment>
<protein>
    <recommendedName>
        <fullName evidence="6">Ion transport domain-containing protein</fullName>
    </recommendedName>
</protein>
<feature type="transmembrane region" description="Helical" evidence="5">
    <location>
        <begin position="12"/>
        <end position="30"/>
    </location>
</feature>
<dbReference type="SUPFAM" id="SSF81324">
    <property type="entry name" value="Voltage-gated potassium channels"/>
    <property type="match status" value="1"/>
</dbReference>
<evidence type="ECO:0000259" key="6">
    <source>
        <dbReference type="Pfam" id="PF00520"/>
    </source>
</evidence>
<dbReference type="Gene3D" id="1.20.120.350">
    <property type="entry name" value="Voltage-gated potassium channels. Chain C"/>
    <property type="match status" value="1"/>
</dbReference>
<dbReference type="EMBL" id="CAJHOF010000014">
    <property type="protein sequence ID" value="CAD7289266.1"/>
    <property type="molecule type" value="Genomic_DNA"/>
</dbReference>
<feature type="transmembrane region" description="Helical" evidence="5">
    <location>
        <begin position="118"/>
        <end position="144"/>
    </location>
</feature>
<feature type="transmembrane region" description="Helical" evidence="5">
    <location>
        <begin position="42"/>
        <end position="65"/>
    </location>
</feature>
<dbReference type="InterPro" id="IPR043203">
    <property type="entry name" value="VGCC_Ca_Na"/>
</dbReference>
<name>A0ABN7K9S3_9BACT</name>
<accession>A0ABN7K9S3</accession>